<reference evidence="3" key="1">
    <citation type="submission" date="2017-12" db="EMBL/GenBank/DDBJ databases">
        <title>Gene loss provides genomic basis for host adaptation in cereal stripe rust fungi.</title>
        <authorList>
            <person name="Xia C."/>
        </authorList>
    </citation>
    <scope>NUCLEOTIDE SEQUENCE [LARGE SCALE GENOMIC DNA]</scope>
    <source>
        <strain evidence="3">93-210</strain>
    </source>
</reference>
<feature type="domain" description="GH16" evidence="2">
    <location>
        <begin position="24"/>
        <end position="352"/>
    </location>
</feature>
<protein>
    <recommendedName>
        <fullName evidence="2">GH16 domain-containing protein</fullName>
    </recommendedName>
</protein>
<evidence type="ECO:0000313" key="3">
    <source>
        <dbReference type="EMBL" id="POW09848.1"/>
    </source>
</evidence>
<dbReference type="InterPro" id="IPR000757">
    <property type="entry name" value="Beta-glucanase-like"/>
</dbReference>
<dbReference type="Proteomes" id="UP000239156">
    <property type="component" value="Unassembled WGS sequence"/>
</dbReference>
<dbReference type="GO" id="GO:0009251">
    <property type="term" value="P:glucan catabolic process"/>
    <property type="evidence" value="ECO:0007669"/>
    <property type="project" value="TreeGrafter"/>
</dbReference>
<dbReference type="PANTHER" id="PTHR10963">
    <property type="entry name" value="GLYCOSYL HYDROLASE-RELATED"/>
    <property type="match status" value="1"/>
</dbReference>
<dbReference type="SUPFAM" id="SSF49899">
    <property type="entry name" value="Concanavalin A-like lectins/glucanases"/>
    <property type="match status" value="2"/>
</dbReference>
<evidence type="ECO:0000313" key="4">
    <source>
        <dbReference type="Proteomes" id="UP000239156"/>
    </source>
</evidence>
<dbReference type="InterPro" id="IPR050546">
    <property type="entry name" value="Glycosyl_Hydrlase_16"/>
</dbReference>
<gene>
    <name evidence="3" type="ORF">PSTT_06502</name>
</gene>
<feature type="non-terminal residue" evidence="3">
    <location>
        <position position="679"/>
    </location>
</feature>
<dbReference type="GO" id="GO:0004553">
    <property type="term" value="F:hydrolase activity, hydrolyzing O-glycosyl compounds"/>
    <property type="evidence" value="ECO:0007669"/>
    <property type="project" value="InterPro"/>
</dbReference>
<feature type="region of interest" description="Disordered" evidence="1">
    <location>
        <begin position="22"/>
        <end position="53"/>
    </location>
</feature>
<dbReference type="Gene3D" id="2.60.120.200">
    <property type="match status" value="2"/>
</dbReference>
<feature type="domain" description="GH16" evidence="2">
    <location>
        <begin position="371"/>
        <end position="647"/>
    </location>
</feature>
<dbReference type="InterPro" id="IPR013320">
    <property type="entry name" value="ConA-like_dom_sf"/>
</dbReference>
<evidence type="ECO:0000259" key="2">
    <source>
        <dbReference type="PROSITE" id="PS51762"/>
    </source>
</evidence>
<sequence length="679" mass="74538">SHRQGQSGLPCRAFCQFKPLLSSLPQPQSPPPPPPSHHHLYHHNDTKQQNSHLLKSSANLHQPSADHEEKSGREKTINWSFNLSEKRSLMNGTSFRIVEYHNLFNISLPRNIFKSHLPEISNRDCSDPTHGLVNYQRSEAAWNKGLVILQPSSMDKNFTSAIMKVDNYTFLADRQNRNSVRLTSKKSFKYGLVILDVMKMPFGCSTWPAFWTVGENWPHGGEIDIVEGVNMGTKNQMTLHTAPGCKVKKKMSKKASGKVLHTDCDSTGSGKYGCGVADRSKASLGKAFNDNGGGVFVMEWKKSGISVWRFNRTNIPKELAKGEKPRLPNGASLRSLTGTKRTASPNIRLSSISIGCSDHLIPFNIMQTLCGDWAGAADVFNVNGVCPGNCSAAVKDPSVFKDAYWVDYQAKEAAWKEGLVIVQPSSMDKNFTSAIMKVDNYTFLEDGKNRKSVRLTSKKSFKYGLVILDVMKMPFGCSTWPAFWTVGESWPQGGEIDIVEGVNMGTLNQMTLHSVPGCKVKDKMSENASGKVIHTDCDATGAGNIGCGVTDPSSASLGKGFNDNGGGVFVMEWKESGISIWRFNRTEIPEDLAKGENPQPSKWSNPPISHWAQDDCNSLSQGFSKHKIVFDITLCGDWAGAAAVFNANGLCSGSCSAAVKDPAVFKDAYWEVASVKLYQ</sequence>
<keyword evidence="4" id="KW-1185">Reference proteome</keyword>
<comment type="caution">
    <text evidence="3">The sequence shown here is derived from an EMBL/GenBank/DDBJ whole genome shotgun (WGS) entry which is preliminary data.</text>
</comment>
<dbReference type="AlphaFoldDB" id="A0A2S4VK76"/>
<feature type="non-terminal residue" evidence="3">
    <location>
        <position position="1"/>
    </location>
</feature>
<accession>A0A2S4VK76</accession>
<proteinExistence type="predicted"/>
<dbReference type="VEuPathDB" id="FungiDB:PSHT_02422"/>
<organism evidence="3 4">
    <name type="scientific">Puccinia striiformis</name>
    <dbReference type="NCBI Taxonomy" id="27350"/>
    <lineage>
        <taxon>Eukaryota</taxon>
        <taxon>Fungi</taxon>
        <taxon>Dikarya</taxon>
        <taxon>Basidiomycota</taxon>
        <taxon>Pucciniomycotina</taxon>
        <taxon>Pucciniomycetes</taxon>
        <taxon>Pucciniales</taxon>
        <taxon>Pucciniaceae</taxon>
        <taxon>Puccinia</taxon>
    </lineage>
</organism>
<dbReference type="PROSITE" id="PS51762">
    <property type="entry name" value="GH16_2"/>
    <property type="match status" value="2"/>
</dbReference>
<dbReference type="PANTHER" id="PTHR10963:SF24">
    <property type="entry name" value="GLYCOSIDASE C21B10.07-RELATED"/>
    <property type="match status" value="1"/>
</dbReference>
<dbReference type="Pfam" id="PF26113">
    <property type="entry name" value="GH16_XgeA"/>
    <property type="match status" value="2"/>
</dbReference>
<dbReference type="EMBL" id="PKSL01000051">
    <property type="protein sequence ID" value="POW09848.1"/>
    <property type="molecule type" value="Genomic_DNA"/>
</dbReference>
<evidence type="ECO:0000256" key="1">
    <source>
        <dbReference type="SAM" id="MobiDB-lite"/>
    </source>
</evidence>
<name>A0A2S4VK76_9BASI</name>
<dbReference type="VEuPathDB" id="FungiDB:PSTT_06502"/>
<dbReference type="CDD" id="cd02181">
    <property type="entry name" value="GH16_fungal_Lam16A_glucanase"/>
    <property type="match status" value="1"/>
</dbReference>